<evidence type="ECO:0000256" key="1">
    <source>
        <dbReference type="SAM" id="MobiDB-lite"/>
    </source>
</evidence>
<feature type="region of interest" description="Disordered" evidence="1">
    <location>
        <begin position="635"/>
        <end position="655"/>
    </location>
</feature>
<feature type="compositionally biased region" description="Basic and acidic residues" evidence="1">
    <location>
        <begin position="502"/>
        <end position="521"/>
    </location>
</feature>
<feature type="region of interest" description="Disordered" evidence="1">
    <location>
        <begin position="496"/>
        <end position="529"/>
    </location>
</feature>
<evidence type="ECO:0000313" key="2">
    <source>
        <dbReference type="EMBL" id="CAG9784015.1"/>
    </source>
</evidence>
<dbReference type="Proteomes" id="UP001153714">
    <property type="component" value="Chromosome 11"/>
</dbReference>
<sequence length="1211" mass="137957">MALSDSMFLFEIIIEELKSLFDTKDYSIYSQFADIFQLYLKNPNELGTSTPKQTKKKFSKKSKVRVRKSIATKSSTESKVRLVRSVLISNSSEILKDNMRKYPLEISFRSKYKPEIILASNQIPWSDEFIYYLNELDTKDNMHSITVDGKYNVFHEYTSKCIATIKLNIKLCCVKGTQLNFLSNTAPAIKEEPKRDLRDETGIIKTIYAGGKTKLKRSSGSPLLIKTLETSIAENKMNKEDANYIEYNSNNCSRNKIVSLVKSYTDIRLKKKVSLVKSQSCHFFEYGRQLNTLNYIFGNNRGPFGNQVYCVGYFTVQNEFAEKPVTSKESVKDSKSSEKSAVGTEKYQFKLCDDECPSKKASTFGSPSHCSLDLPKDAAHLISIKKCDQVDCDFAKTREPPSPPDERLMVDLSSMRRDSCVMQEKIEQIVGGMTAKMQMGAEPCYCSCECTFGFTKKTTYCHVCGGVEKFGEEKLGPLAFPCPIYHKLVDKNKLKTVSSGSDSKKKSSKHPDKSGESEKENKKGKKKKKDDRFKFNYGYTVNVLCHVQFRPMWKPGATNKYVVRLLKIAKNPDEAISKKRKREPKKKPLKRPLLVVHKKDGEFTVTMETMKAYAKQRAINQQPYEEKPLVTYTIGRSEEENRERRKKKERAQRRLERDQRDFIQSAFKDMCQEICLKTYQQALGILPNAEDPECTCYPAEPGPDRTNMDRSCSCSEDSVSLGSDTDSDEWIVEFTPPNAYFDPTYKGKKVMKVEKETQYSYLDYRVKLVDKYGNPVPRFFKGPDGKQQCSDLGGFWSPEHEWLEINVDGYIAPDNRWAPMSFIGPNGDQIDTEDGKFQVANGKWLVVGVDGYIDSRGKWRFYSKPRASPVQKKVRPTAKKAVKKGDHKPIMVEPSETTWSCFGDASPVALSKMGIVGHGIDRKLLAATLKRMLDRGEDVTIPQPSVVPRRLGSKKSKKARSPVFDRQNYFEERTKCRHPVPSKKGVIAVNAHGDKIYFKLKDHKNKRPYERLAKLNEQGISLSDFHVANGWKPGAISKCLLRKLKKAKLRRHAVESSKPTKKAKKRTEAKPTLIVCKVNGEYRIEMQTSPENNEGNNEQYSPLVYKIAKPSNKDKLAKLQLKKRCLVKEIIGDFEDPYHPEICEKTCLKAYKQAIGLLPNDHNNPECSCGDCVQEESSESCHCEYDDVSSDCSSMDIDWEIHFSPPITSHS</sequence>
<accession>A0A9N9QV62</accession>
<feature type="compositionally biased region" description="Basic residues" evidence="1">
    <location>
        <begin position="951"/>
        <end position="960"/>
    </location>
</feature>
<dbReference type="Pfam" id="PF14924">
    <property type="entry name" value="MAP10_N"/>
    <property type="match status" value="1"/>
</dbReference>
<gene>
    <name evidence="2" type="ORF">DIATSA_LOCUS2136</name>
</gene>
<reference evidence="2" key="2">
    <citation type="submission" date="2022-10" db="EMBL/GenBank/DDBJ databases">
        <authorList>
            <consortium name="ENA_rothamsted_submissions"/>
            <consortium name="culmorum"/>
            <person name="King R."/>
        </authorList>
    </citation>
    <scope>NUCLEOTIDE SEQUENCE</scope>
</reference>
<dbReference type="AlphaFoldDB" id="A0A9N9QV62"/>
<proteinExistence type="predicted"/>
<evidence type="ECO:0000313" key="3">
    <source>
        <dbReference type="Proteomes" id="UP001153714"/>
    </source>
</evidence>
<dbReference type="EMBL" id="OU893342">
    <property type="protein sequence ID" value="CAG9784015.1"/>
    <property type="molecule type" value="Genomic_DNA"/>
</dbReference>
<name>A0A9N9QV62_9NEOP</name>
<protein>
    <submittedName>
        <fullName evidence="2">Uncharacterized protein</fullName>
    </submittedName>
</protein>
<dbReference type="OrthoDB" id="7485561at2759"/>
<keyword evidence="3" id="KW-1185">Reference proteome</keyword>
<reference evidence="2" key="1">
    <citation type="submission" date="2021-12" db="EMBL/GenBank/DDBJ databases">
        <authorList>
            <person name="King R."/>
        </authorList>
    </citation>
    <scope>NUCLEOTIDE SEQUENCE</scope>
</reference>
<feature type="region of interest" description="Disordered" evidence="1">
    <location>
        <begin position="944"/>
        <end position="963"/>
    </location>
</feature>
<organism evidence="2 3">
    <name type="scientific">Diatraea saccharalis</name>
    <name type="common">sugarcane borer</name>
    <dbReference type="NCBI Taxonomy" id="40085"/>
    <lineage>
        <taxon>Eukaryota</taxon>
        <taxon>Metazoa</taxon>
        <taxon>Ecdysozoa</taxon>
        <taxon>Arthropoda</taxon>
        <taxon>Hexapoda</taxon>
        <taxon>Insecta</taxon>
        <taxon>Pterygota</taxon>
        <taxon>Neoptera</taxon>
        <taxon>Endopterygota</taxon>
        <taxon>Lepidoptera</taxon>
        <taxon>Glossata</taxon>
        <taxon>Ditrysia</taxon>
        <taxon>Pyraloidea</taxon>
        <taxon>Crambidae</taxon>
        <taxon>Crambinae</taxon>
        <taxon>Diatraea</taxon>
    </lineage>
</organism>